<gene>
    <name evidence="2" type="ORF">QBC34DRAFT_398008</name>
</gene>
<feature type="compositionally biased region" description="Basic residues" evidence="1">
    <location>
        <begin position="1"/>
        <end position="11"/>
    </location>
</feature>
<evidence type="ECO:0000256" key="1">
    <source>
        <dbReference type="SAM" id="MobiDB-lite"/>
    </source>
</evidence>
<name>A0AAV9GY98_9PEZI</name>
<organism evidence="2 3">
    <name type="scientific">Podospora aff. communis PSN243</name>
    <dbReference type="NCBI Taxonomy" id="3040156"/>
    <lineage>
        <taxon>Eukaryota</taxon>
        <taxon>Fungi</taxon>
        <taxon>Dikarya</taxon>
        <taxon>Ascomycota</taxon>
        <taxon>Pezizomycotina</taxon>
        <taxon>Sordariomycetes</taxon>
        <taxon>Sordariomycetidae</taxon>
        <taxon>Sordariales</taxon>
        <taxon>Podosporaceae</taxon>
        <taxon>Podospora</taxon>
    </lineage>
</organism>
<dbReference type="AlphaFoldDB" id="A0AAV9GY98"/>
<keyword evidence="3" id="KW-1185">Reference proteome</keyword>
<reference evidence="2" key="1">
    <citation type="journal article" date="2023" name="Mol. Phylogenet. Evol.">
        <title>Genome-scale phylogeny and comparative genomics of the fungal order Sordariales.</title>
        <authorList>
            <person name="Hensen N."/>
            <person name="Bonometti L."/>
            <person name="Westerberg I."/>
            <person name="Brannstrom I.O."/>
            <person name="Guillou S."/>
            <person name="Cros-Aarteil S."/>
            <person name="Calhoun S."/>
            <person name="Haridas S."/>
            <person name="Kuo A."/>
            <person name="Mondo S."/>
            <person name="Pangilinan J."/>
            <person name="Riley R."/>
            <person name="LaButti K."/>
            <person name="Andreopoulos B."/>
            <person name="Lipzen A."/>
            <person name="Chen C."/>
            <person name="Yan M."/>
            <person name="Daum C."/>
            <person name="Ng V."/>
            <person name="Clum A."/>
            <person name="Steindorff A."/>
            <person name="Ohm R.A."/>
            <person name="Martin F."/>
            <person name="Silar P."/>
            <person name="Natvig D.O."/>
            <person name="Lalanne C."/>
            <person name="Gautier V."/>
            <person name="Ament-Velasquez S.L."/>
            <person name="Kruys A."/>
            <person name="Hutchinson M.I."/>
            <person name="Powell A.J."/>
            <person name="Barry K."/>
            <person name="Miller A.N."/>
            <person name="Grigoriev I.V."/>
            <person name="Debuchy R."/>
            <person name="Gladieux P."/>
            <person name="Hiltunen Thoren M."/>
            <person name="Johannesson H."/>
        </authorList>
    </citation>
    <scope>NUCLEOTIDE SEQUENCE</scope>
    <source>
        <strain evidence="2">PSN243</strain>
    </source>
</reference>
<proteinExistence type="predicted"/>
<feature type="region of interest" description="Disordered" evidence="1">
    <location>
        <begin position="878"/>
        <end position="903"/>
    </location>
</feature>
<feature type="region of interest" description="Disordered" evidence="1">
    <location>
        <begin position="1"/>
        <end position="22"/>
    </location>
</feature>
<sequence length="1089" mass="121707">MSPTHSWRRHPANVAISNSPVATPPVSPISATPYRTHLVQSPAATSRSVIMQHLQEIHGHSVKATPLLMKEDQYRRFGCTFQDFHAFPGRAGWRICSDFSLKLDTTAADPNQPDLGLREPGPFLQTWLWLGLLYTVVQDKDGPMLNYEDDMVEVEDQQVTTKHLNEKLKAWRKSVLEEAKSDSASARIRMIRVEIVLQIARRVVHRNCAAVDWEPTEAETEEGPDDSNAAEVEPFVDDNLALSLMVLGETLTSAKASIMENADLHVPGWHSEDTDEGWGPSRAVYELMKTKWCPRQLHILRNQLKGHATLMYCAYLAYSESEQMNKHSDFNKQLAGKENKDKRCTKDRCMFKSEQAGSYITGPAPRSHVHRNCELQGPEMKPIIDILARSKHTGEIPLVTITAGGVGGRDIELGVRACKPDDKKKPIYATISHVWSDGWGNESSNKLYTCQLQFIYSMLKHGTKLWRDEADDSVQTKFSFWMDTLVIPVESEEVKKAIKDQEPPSSIKFKDLKKEAIAQIHRVFTASEFTIVVDNGLADMDSTGSKPCERAMRILASGWMKRLWTLQEAFLSQRLFVAFKDPIGHYQPVQDLDDLIQSGLNTDNGFVKATERHLCESLMDADRRDQIQQSGRKARSGQANEINRVLAGYSLIANAWRAARWRTTINPAHETLALATLLGLPYDEKIANAGVTKFDKEMKDDERNDKLDGLVCAFWDLFNEQWPGSIPPGLIFLPGDKVQKEGYRWAPRTFMSVFTTDYPDPLAPVQRTGYKGTSIDANKRGLHVRYPGFILHCHHGKNIRNKVLCTEHSSVQGNLVFPGSGSLLEWYEVKSTGDEPSTDQIQSIIDSKNNLAIILTRPDPKELPYEIGLLVEIKGTAPAEDRGQGKPKTQGAAEESLSGNDNQQSGRVAYCCRIIRRVHIRRDSSRTLWDGTQEGGAADSDPPLLRLMPDNLKPGAVNGEEDDLCIGQALDIDQEWYVDGFESVKRQPNLEEVRPAVKAPPRSQLNRLLGIGGQRQRASPRPSLTSEARTMSPAVPGPSSAPKGLQKSPTNPPVPISEDDPRIIPLQPKSRTFSIKAWFTGTGNDGKGK</sequence>
<feature type="region of interest" description="Disordered" evidence="1">
    <location>
        <begin position="1010"/>
        <end position="1069"/>
    </location>
</feature>
<reference evidence="2" key="2">
    <citation type="submission" date="2023-05" db="EMBL/GenBank/DDBJ databases">
        <authorList>
            <consortium name="Lawrence Berkeley National Laboratory"/>
            <person name="Steindorff A."/>
            <person name="Hensen N."/>
            <person name="Bonometti L."/>
            <person name="Westerberg I."/>
            <person name="Brannstrom I.O."/>
            <person name="Guillou S."/>
            <person name="Cros-Aarteil S."/>
            <person name="Calhoun S."/>
            <person name="Haridas S."/>
            <person name="Kuo A."/>
            <person name="Mondo S."/>
            <person name="Pangilinan J."/>
            <person name="Riley R."/>
            <person name="Labutti K."/>
            <person name="Andreopoulos B."/>
            <person name="Lipzen A."/>
            <person name="Chen C."/>
            <person name="Yanf M."/>
            <person name="Daum C."/>
            <person name="Ng V."/>
            <person name="Clum A."/>
            <person name="Ohm R."/>
            <person name="Martin F."/>
            <person name="Silar P."/>
            <person name="Natvig D."/>
            <person name="Lalanne C."/>
            <person name="Gautier V."/>
            <person name="Ament-Velasquez S.L."/>
            <person name="Kruys A."/>
            <person name="Hutchinson M.I."/>
            <person name="Powell A.J."/>
            <person name="Barry K."/>
            <person name="Miller A.N."/>
            <person name="Grigoriev I.V."/>
            <person name="Debuchy R."/>
            <person name="Gladieux P."/>
            <person name="Thoren M.H."/>
            <person name="Johannesson H."/>
        </authorList>
    </citation>
    <scope>NUCLEOTIDE SEQUENCE</scope>
    <source>
        <strain evidence="2">PSN243</strain>
    </source>
</reference>
<dbReference type="EMBL" id="MU865923">
    <property type="protein sequence ID" value="KAK4452655.1"/>
    <property type="molecule type" value="Genomic_DNA"/>
</dbReference>
<evidence type="ECO:0000313" key="3">
    <source>
        <dbReference type="Proteomes" id="UP001321760"/>
    </source>
</evidence>
<dbReference type="PANTHER" id="PTHR39596">
    <property type="match status" value="1"/>
</dbReference>
<comment type="caution">
    <text evidence="2">The sequence shown here is derived from an EMBL/GenBank/DDBJ whole genome shotgun (WGS) entry which is preliminary data.</text>
</comment>
<evidence type="ECO:0008006" key="4">
    <source>
        <dbReference type="Google" id="ProtNLM"/>
    </source>
</evidence>
<evidence type="ECO:0000313" key="2">
    <source>
        <dbReference type="EMBL" id="KAK4452655.1"/>
    </source>
</evidence>
<dbReference type="Proteomes" id="UP001321760">
    <property type="component" value="Unassembled WGS sequence"/>
</dbReference>
<dbReference type="PANTHER" id="PTHR39596:SF2">
    <property type="entry name" value="HET DOMAIN PROTEIN (AFU_ORTHOLOGUE AFUA_1G17550)-RELATED"/>
    <property type="match status" value="1"/>
</dbReference>
<protein>
    <recommendedName>
        <fullName evidence="4">Heterokaryon incompatibility domain-containing protein</fullName>
    </recommendedName>
</protein>
<accession>A0AAV9GY98</accession>